<gene>
    <name evidence="5" type="ORF">DWB77_00780</name>
</gene>
<dbReference type="SUPFAM" id="SSF46894">
    <property type="entry name" value="C-terminal effector domain of the bipartite response regulators"/>
    <property type="match status" value="1"/>
</dbReference>
<dbReference type="InterPro" id="IPR016032">
    <property type="entry name" value="Sig_transdc_resp-reg_C-effctor"/>
</dbReference>
<dbReference type="InterPro" id="IPR036388">
    <property type="entry name" value="WH-like_DNA-bd_sf"/>
</dbReference>
<dbReference type="EMBL" id="CP032698">
    <property type="protein sequence ID" value="AYG78672.1"/>
    <property type="molecule type" value="Genomic_DNA"/>
</dbReference>
<dbReference type="SMART" id="SM00862">
    <property type="entry name" value="Trans_reg_C"/>
    <property type="match status" value="1"/>
</dbReference>
<dbReference type="KEGG" id="shun:DWB77_00780"/>
<feature type="domain" description="OmpR/PhoB-type" evidence="4">
    <location>
        <begin position="84"/>
        <end position="182"/>
    </location>
</feature>
<reference evidence="5 6" key="1">
    <citation type="submission" date="2018-10" db="EMBL/GenBank/DDBJ databases">
        <title>Relationship between Morphology and Antimicrobial Activity in Streptomyces.</title>
        <authorList>
            <person name="Kang H.J."/>
            <person name="Kim S.B."/>
        </authorList>
    </citation>
    <scope>NUCLEOTIDE SEQUENCE [LARGE SCALE GENOMIC DNA]</scope>
    <source>
        <strain evidence="5 6">BH38</strain>
    </source>
</reference>
<accession>A0A387HD40</accession>
<evidence type="ECO:0000256" key="3">
    <source>
        <dbReference type="SAM" id="MobiDB-lite"/>
    </source>
</evidence>
<evidence type="ECO:0000313" key="6">
    <source>
        <dbReference type="Proteomes" id="UP000271554"/>
    </source>
</evidence>
<name>A0A387HD40_9ACTN</name>
<dbReference type="GO" id="GO:0000160">
    <property type="term" value="P:phosphorelay signal transduction system"/>
    <property type="evidence" value="ECO:0007669"/>
    <property type="project" value="InterPro"/>
</dbReference>
<organism evidence="5 6">
    <name type="scientific">Streptomyces hundungensis</name>
    <dbReference type="NCBI Taxonomy" id="1077946"/>
    <lineage>
        <taxon>Bacteria</taxon>
        <taxon>Bacillati</taxon>
        <taxon>Actinomycetota</taxon>
        <taxon>Actinomycetes</taxon>
        <taxon>Kitasatosporales</taxon>
        <taxon>Streptomycetaceae</taxon>
        <taxon>Streptomyces</taxon>
    </lineage>
</organism>
<keyword evidence="1 2" id="KW-0238">DNA-binding</keyword>
<dbReference type="PROSITE" id="PS51755">
    <property type="entry name" value="OMPR_PHOB"/>
    <property type="match status" value="1"/>
</dbReference>
<dbReference type="Proteomes" id="UP000271554">
    <property type="component" value="Chromosome"/>
</dbReference>
<evidence type="ECO:0000256" key="1">
    <source>
        <dbReference type="ARBA" id="ARBA00023125"/>
    </source>
</evidence>
<proteinExistence type="predicted"/>
<dbReference type="Pfam" id="PF00486">
    <property type="entry name" value="Trans_reg_C"/>
    <property type="match status" value="1"/>
</dbReference>
<feature type="DNA-binding region" description="OmpR/PhoB-type" evidence="2">
    <location>
        <begin position="84"/>
        <end position="182"/>
    </location>
</feature>
<evidence type="ECO:0000259" key="4">
    <source>
        <dbReference type="PROSITE" id="PS51755"/>
    </source>
</evidence>
<sequence length="197" mass="21836">MTLTLPRPHRLPTPGPTAPGSASSPVRILRWPEQSQQLDHCRALGIPRLLLVAPTAPPPHCVDELEDWIRTPADPQDLQARQAALQVRVAPRDPVLDRYGILHFADQAVPLGPGEADLVRALLASYRSTVSRDDLTRQMWPQGEAPPRRNALDVRVLRLRRHLAPLGLVIKTVWGKGYMIDVQPDTQAADRRVPGGE</sequence>
<evidence type="ECO:0000256" key="2">
    <source>
        <dbReference type="PROSITE-ProRule" id="PRU01091"/>
    </source>
</evidence>
<evidence type="ECO:0000313" key="5">
    <source>
        <dbReference type="EMBL" id="AYG78672.1"/>
    </source>
</evidence>
<dbReference type="AlphaFoldDB" id="A0A387HD40"/>
<protein>
    <recommendedName>
        <fullName evidence="4">OmpR/PhoB-type domain-containing protein</fullName>
    </recommendedName>
</protein>
<dbReference type="GO" id="GO:0006355">
    <property type="term" value="P:regulation of DNA-templated transcription"/>
    <property type="evidence" value="ECO:0007669"/>
    <property type="project" value="InterPro"/>
</dbReference>
<keyword evidence="6" id="KW-1185">Reference proteome</keyword>
<dbReference type="InterPro" id="IPR001867">
    <property type="entry name" value="OmpR/PhoB-type_DNA-bd"/>
</dbReference>
<dbReference type="CDD" id="cd00383">
    <property type="entry name" value="trans_reg_C"/>
    <property type="match status" value="1"/>
</dbReference>
<dbReference type="RefSeq" id="WP_162952410.1">
    <property type="nucleotide sequence ID" value="NZ_CP032698.1"/>
</dbReference>
<feature type="region of interest" description="Disordered" evidence="3">
    <location>
        <begin position="1"/>
        <end position="25"/>
    </location>
</feature>
<dbReference type="Gene3D" id="1.10.10.10">
    <property type="entry name" value="Winged helix-like DNA-binding domain superfamily/Winged helix DNA-binding domain"/>
    <property type="match status" value="1"/>
</dbReference>
<dbReference type="GO" id="GO:0003677">
    <property type="term" value="F:DNA binding"/>
    <property type="evidence" value="ECO:0007669"/>
    <property type="project" value="UniProtKB-UniRule"/>
</dbReference>